<feature type="domain" description="DUF4034" evidence="1">
    <location>
        <begin position="70"/>
        <end position="309"/>
    </location>
</feature>
<dbReference type="Gene3D" id="1.25.40.10">
    <property type="entry name" value="Tetratricopeptide repeat domain"/>
    <property type="match status" value="1"/>
</dbReference>
<dbReference type="SUPFAM" id="SSF81901">
    <property type="entry name" value="HCP-like"/>
    <property type="match status" value="1"/>
</dbReference>
<evidence type="ECO:0000313" key="2">
    <source>
        <dbReference type="EMBL" id="MFC7421388.1"/>
    </source>
</evidence>
<dbReference type="InterPro" id="IPR011990">
    <property type="entry name" value="TPR-like_helical_dom_sf"/>
</dbReference>
<dbReference type="Proteomes" id="UP001596473">
    <property type="component" value="Unassembled WGS sequence"/>
</dbReference>
<evidence type="ECO:0000313" key="3">
    <source>
        <dbReference type="Proteomes" id="UP001596473"/>
    </source>
</evidence>
<keyword evidence="3" id="KW-1185">Reference proteome</keyword>
<protein>
    <submittedName>
        <fullName evidence="2">DUF4034 domain-containing protein</fullName>
    </submittedName>
</protein>
<comment type="caution">
    <text evidence="2">The sequence shown here is derived from an EMBL/GenBank/DDBJ whole genome shotgun (WGS) entry which is preliminary data.</text>
</comment>
<gene>
    <name evidence="2" type="ORF">ACFQNF_16100</name>
</gene>
<dbReference type="EMBL" id="JBHTBQ010000033">
    <property type="protein sequence ID" value="MFC7421388.1"/>
    <property type="molecule type" value="Genomic_DNA"/>
</dbReference>
<dbReference type="Pfam" id="PF13226">
    <property type="entry name" value="DUF4034"/>
    <property type="match status" value="1"/>
</dbReference>
<dbReference type="RefSeq" id="WP_380188945.1">
    <property type="nucleotide sequence ID" value="NZ_JBHTBQ010000033.1"/>
</dbReference>
<accession>A0ABW2R0U7</accession>
<name>A0ABW2R0U7_9NEIS</name>
<reference evidence="3" key="1">
    <citation type="journal article" date="2019" name="Int. J. Syst. Evol. Microbiol.">
        <title>The Global Catalogue of Microorganisms (GCM) 10K type strain sequencing project: providing services to taxonomists for standard genome sequencing and annotation.</title>
        <authorList>
            <consortium name="The Broad Institute Genomics Platform"/>
            <consortium name="The Broad Institute Genome Sequencing Center for Infectious Disease"/>
            <person name="Wu L."/>
            <person name="Ma J."/>
        </authorList>
    </citation>
    <scope>NUCLEOTIDE SEQUENCE [LARGE SCALE GENOMIC DNA]</scope>
    <source>
        <strain evidence="3">CCUG 62945</strain>
    </source>
</reference>
<dbReference type="InterPro" id="IPR025115">
    <property type="entry name" value="DUF4034"/>
</dbReference>
<evidence type="ECO:0000259" key="1">
    <source>
        <dbReference type="Pfam" id="PF13226"/>
    </source>
</evidence>
<sequence>MIDPILNQSPQLATEPPAYQPQFIQEEVLLYDLILRLQSGQYQYIEQNLYEANKLAVNEIRRETVQDAHEIHYINFFEFEVNQICNLGPQGLTLLQEWQEAMPESGYAHAIEAQYWFCWAYRYRSTDTIDKVSESMWLAAQACASRMYVAGLKALQLDPSLWIVPSTIIQSIGAFNEPEWLHQLILTGQLANSEIQYELPKKPAPLAELKTMLQDSGLDITQPLYCPTTRPAALISPLIDRKIIDDKEYWLHASLAIHPKQFQLFRRYINFLLPRWGGSHERIQALIASPLCQHLSDIERSRLEHEIWRDDFAGNYADTDSEPADFRQWLTKTKKQMNSALYPFHRQESAMWIVVSLINRDKMTEALPYAQIALEEEQIDDDDHIIALLNITFKHPEFIPSFVATIKHSALTRETIAARILYAFFCDQGLHGFQRNPTIAEQWFQDAMLAEPQNPIWGGLISTFTEAEDYQSAVLLAKKGYELSNDSATFQLAYLYEQGLGIRQDIECAIKLYQGLSHSYLQEACGNLYVLYRQQLITCRTDDERRTLERKTLDTIIKYEQFDGHNAIYALLRLCSILRTPEHIIEMLPRLQSEAAQGVPEAMAALAAIYGSKKKGHYNYHNGVLWLMACDPENALLEEVKQTVFENSFFGRIKLAWVQAGIEPHQLPGADNNMV</sequence>
<proteinExistence type="predicted"/>
<organism evidence="2 3">
    <name type="scientific">Iodobacter arcticus</name>
    <dbReference type="NCBI Taxonomy" id="590593"/>
    <lineage>
        <taxon>Bacteria</taxon>
        <taxon>Pseudomonadati</taxon>
        <taxon>Pseudomonadota</taxon>
        <taxon>Betaproteobacteria</taxon>
        <taxon>Neisseriales</taxon>
        <taxon>Chitinibacteraceae</taxon>
        <taxon>Iodobacter</taxon>
    </lineage>
</organism>